<protein>
    <submittedName>
        <fullName evidence="5">Transcription termination factor 1</fullName>
    </submittedName>
</protein>
<feature type="compositionally biased region" description="Basic residues" evidence="2">
    <location>
        <begin position="496"/>
        <end position="507"/>
    </location>
</feature>
<feature type="compositionally biased region" description="Basic and acidic residues" evidence="2">
    <location>
        <begin position="1078"/>
        <end position="1091"/>
    </location>
</feature>
<dbReference type="EMBL" id="BMAO01009485">
    <property type="protein sequence ID" value="GFR31181.1"/>
    <property type="molecule type" value="Genomic_DNA"/>
</dbReference>
<dbReference type="InterPro" id="IPR053078">
    <property type="entry name" value="TTF1-like"/>
</dbReference>
<evidence type="ECO:0000259" key="3">
    <source>
        <dbReference type="PROSITE" id="PS50090"/>
    </source>
</evidence>
<feature type="domain" description="HTH myb-type" evidence="4">
    <location>
        <begin position="1360"/>
        <end position="1416"/>
    </location>
</feature>
<dbReference type="PANTHER" id="PTHR46760:SF1">
    <property type="entry name" value="TRANSCRIPTION TERMINATION FACTOR 1"/>
    <property type="match status" value="1"/>
</dbReference>
<evidence type="ECO:0000256" key="1">
    <source>
        <dbReference type="ARBA" id="ARBA00004123"/>
    </source>
</evidence>
<feature type="region of interest" description="Disordered" evidence="2">
    <location>
        <begin position="993"/>
        <end position="1019"/>
    </location>
</feature>
<feature type="region of interest" description="Disordered" evidence="2">
    <location>
        <begin position="896"/>
        <end position="918"/>
    </location>
</feature>
<dbReference type="PROSITE" id="PS50090">
    <property type="entry name" value="MYB_LIKE"/>
    <property type="match status" value="1"/>
</dbReference>
<evidence type="ECO:0000259" key="4">
    <source>
        <dbReference type="PROSITE" id="PS51294"/>
    </source>
</evidence>
<keyword evidence="6" id="KW-1185">Reference proteome</keyword>
<dbReference type="SUPFAM" id="SSF46689">
    <property type="entry name" value="Homeodomain-like"/>
    <property type="match status" value="2"/>
</dbReference>
<proteinExistence type="predicted"/>
<dbReference type="InterPro" id="IPR017930">
    <property type="entry name" value="Myb_dom"/>
</dbReference>
<feature type="region of interest" description="Disordered" evidence="2">
    <location>
        <begin position="769"/>
        <end position="790"/>
    </location>
</feature>
<dbReference type="GO" id="GO:0006363">
    <property type="term" value="P:termination of RNA polymerase I transcription"/>
    <property type="evidence" value="ECO:0007669"/>
    <property type="project" value="TreeGrafter"/>
</dbReference>
<dbReference type="Pfam" id="PF13921">
    <property type="entry name" value="Myb_DNA-bind_6"/>
    <property type="match status" value="1"/>
</dbReference>
<dbReference type="Gene3D" id="1.10.10.60">
    <property type="entry name" value="Homeodomain-like"/>
    <property type="match status" value="2"/>
</dbReference>
<dbReference type="InterPro" id="IPR001005">
    <property type="entry name" value="SANT/Myb"/>
</dbReference>
<name>A0A8X6M206_TRICU</name>
<sequence>MGSTVKFQRNKKRLFKQKESLWYLPLEVPKVQENSVEDIFHKKDTFEPIMHSDCVLSTFAEEVCNDSIDSKPKIPSDANIIPKEKRIVWVNMSFEDVSALEETHSGDKLYDNIASDECFTQNIPRNKYDENVEKSREKKHHTGEQITSQDLKCVFDSSSNGKTFEKSVKKNQKEFLTDTFECEVVETESSKYISPQKSRKEKEKWKEYQAEAFLSATECEVAENRLKENLNNKKKKYLQGEQIISQDLECVCDSSTNGNISKKSVPEKNWENFSSEREVVEPHNLENPGDLPIKKSHKHKRKRKEYKSNDFLTVSEYEVTQKKLKENLNTKNKKRLQGEQIISQDLECVCDFSTIGNISKKSVPEKNGEKFSSEAEKTSECKVVETDNLENTGDLPIKKSHKHKRKRKEYKSNDFLTASEYEVTEKELKENLNTKNKKHLQGEQIISQDLECVCDFSANGNISKKSVPEKNWENFSSEREVVETHNLENPGDLPIKKSHKHKRKRKEYKSNDFLTASEYEVTEKELKENLNTKNKKHLQGEQIISQDLECVCDFSTNENISKKSVPEKNGEKFSSEAEKTSECKVVETDNLENTGDIPIKKSHKRKRKWKEYQSNDFLIMPEYERTEKEPKENLKTKKKKHLQGEQIISQDLECVCDSSTNRNISKKSVPEKNGEKFSSEAEKTSECKVVETDNLENTGDIPIKKSHKHKRKRKEYQLNDFLIMPEYERTEKEPKENLNTKKKKHLQREQIISQDLECVCDSSTNGNISKNSVPEENGGKFSSEAEKTSECKAVETDNLENTGDIPIKKSHKHKRKRKEYQSKDFLTAPEYEVTGEELKENLNTKRKKRLQAEQIISQDLERVCNSSIVENNPKKSVPEKNGEEFSSECEVVETDNLENPGDIPIKKSHKHKRKRKKYQSKDFLTAPEYEVTVKELKENLNTKNKKHLQGEQIISQDLECVCDFSTNGNISKKSVPKKNGEEVSSECEVVKTDNLENPGDVPIKKSHKHKHKRKRKEYKSNDFLTASEYEVTEKELKENLNTKNKNYLQGEQIIPQDLERACDSSTNENISKTSVPEKNGEKFSSEAEKTSECEVVETDNLDKPGYISMKKSHKRKHKRKWREYQSKDSLTAPEYEVTGEELKENFNTKKKKYLLGEQIISQDLECVCDSSANGNISKKSVPKENRKEIFSKAEKASLWEVETDNLQNSRNISTMEYQSAENSIYDSEQEITDYVLLSPWITAMDLEPAPVNFLVPLLHENESLAKLTADMKESLREKGVMIKYGKFSEEEDAILLRNYQQFVKKFGVDDPCLLFGIGLKRKNPKVLGFLKAKHFYVRLGKGLENRPLLNIYKRARTVLNPFRSSERFEKEEIAKLKNSHNLLGNKWTDIGNILGRTDTKCKVSYRWHAKKVNKGKWSSEEENNLINAIKTVAETNDISSNNIGSISWDAVDRLVPTRNAFQCRHYWGEHLAWDPNVTEKMPWDQSSYAKLIYLLKYKYCASTEREINWKELQKNFINVSPSYIFLTKKLAYLKQYTAKKKRHSNFQYSEMLDFLYKTYEKYIDVASYEAETSNVVIQLLK</sequence>
<evidence type="ECO:0000313" key="5">
    <source>
        <dbReference type="EMBL" id="GFR31181.1"/>
    </source>
</evidence>
<dbReference type="Proteomes" id="UP000887116">
    <property type="component" value="Unassembled WGS sequence"/>
</dbReference>
<gene>
    <name evidence="5" type="primary">TTF1</name>
    <name evidence="5" type="ORF">TNCT_500701</name>
</gene>
<dbReference type="SMART" id="SM00717">
    <property type="entry name" value="SANT"/>
    <property type="match status" value="3"/>
</dbReference>
<dbReference type="CDD" id="cd00167">
    <property type="entry name" value="SANT"/>
    <property type="match status" value="1"/>
</dbReference>
<feature type="compositionally biased region" description="Polar residues" evidence="2">
    <location>
        <begin position="1065"/>
        <end position="1076"/>
    </location>
</feature>
<accession>A0A8X6M206</accession>
<feature type="region of interest" description="Disordered" evidence="2">
    <location>
        <begin position="488"/>
        <end position="507"/>
    </location>
</feature>
<feature type="domain" description="Myb-like" evidence="3">
    <location>
        <begin position="1409"/>
        <end position="1471"/>
    </location>
</feature>
<dbReference type="GO" id="GO:0005730">
    <property type="term" value="C:nucleolus"/>
    <property type="evidence" value="ECO:0007669"/>
    <property type="project" value="TreeGrafter"/>
</dbReference>
<comment type="caution">
    <text evidence="5">The sequence shown here is derived from an EMBL/GenBank/DDBJ whole genome shotgun (WGS) entry which is preliminary data.</text>
</comment>
<feature type="compositionally biased region" description="Basic residues" evidence="2">
    <location>
        <begin position="1004"/>
        <end position="1017"/>
    </location>
</feature>
<organism evidence="5 6">
    <name type="scientific">Trichonephila clavata</name>
    <name type="common">Joro spider</name>
    <name type="synonym">Nephila clavata</name>
    <dbReference type="NCBI Taxonomy" id="2740835"/>
    <lineage>
        <taxon>Eukaryota</taxon>
        <taxon>Metazoa</taxon>
        <taxon>Ecdysozoa</taxon>
        <taxon>Arthropoda</taxon>
        <taxon>Chelicerata</taxon>
        <taxon>Arachnida</taxon>
        <taxon>Araneae</taxon>
        <taxon>Araneomorphae</taxon>
        <taxon>Entelegynae</taxon>
        <taxon>Araneoidea</taxon>
        <taxon>Nephilidae</taxon>
        <taxon>Trichonephila</taxon>
    </lineage>
</organism>
<dbReference type="PROSITE" id="PS51294">
    <property type="entry name" value="HTH_MYB"/>
    <property type="match status" value="1"/>
</dbReference>
<reference evidence="5" key="1">
    <citation type="submission" date="2020-07" db="EMBL/GenBank/DDBJ databases">
        <title>Multicomponent nature underlies the extraordinary mechanical properties of spider dragline silk.</title>
        <authorList>
            <person name="Kono N."/>
            <person name="Nakamura H."/>
            <person name="Mori M."/>
            <person name="Yoshida Y."/>
            <person name="Ohtoshi R."/>
            <person name="Malay A.D."/>
            <person name="Moran D.A.P."/>
            <person name="Tomita M."/>
            <person name="Numata K."/>
            <person name="Arakawa K."/>
        </authorList>
    </citation>
    <scope>NUCLEOTIDE SEQUENCE</scope>
</reference>
<comment type="subcellular location">
    <subcellularLocation>
        <location evidence="1">Nucleus</location>
    </subcellularLocation>
</comment>
<dbReference type="GO" id="GO:0003682">
    <property type="term" value="F:chromatin binding"/>
    <property type="evidence" value="ECO:0007669"/>
    <property type="project" value="TreeGrafter"/>
</dbReference>
<feature type="compositionally biased region" description="Basic residues" evidence="2">
    <location>
        <begin position="294"/>
        <end position="305"/>
    </location>
</feature>
<dbReference type="PANTHER" id="PTHR46760">
    <property type="entry name" value="TRANSCRIPTION TERMINATION FACTOR 1"/>
    <property type="match status" value="1"/>
</dbReference>
<evidence type="ECO:0000256" key="2">
    <source>
        <dbReference type="SAM" id="MobiDB-lite"/>
    </source>
</evidence>
<dbReference type="InterPro" id="IPR009057">
    <property type="entry name" value="Homeodomain-like_sf"/>
</dbReference>
<evidence type="ECO:0000313" key="6">
    <source>
        <dbReference type="Proteomes" id="UP000887116"/>
    </source>
</evidence>
<feature type="region of interest" description="Disordered" evidence="2">
    <location>
        <begin position="280"/>
        <end position="305"/>
    </location>
</feature>
<feature type="compositionally biased region" description="Basic residues" evidence="2">
    <location>
        <begin position="906"/>
        <end position="918"/>
    </location>
</feature>
<feature type="region of interest" description="Disordered" evidence="2">
    <location>
        <begin position="1065"/>
        <end position="1091"/>
    </location>
</feature>
<dbReference type="OrthoDB" id="5812619at2759"/>